<protein>
    <submittedName>
        <fullName evidence="2">Uncharacterized protein</fullName>
    </submittedName>
</protein>
<evidence type="ECO:0000313" key="2">
    <source>
        <dbReference type="EMBL" id="BBO34784.1"/>
    </source>
</evidence>
<dbReference type="RefSeq" id="WP_152100292.1">
    <property type="nucleotide sequence ID" value="NZ_AP021861.1"/>
</dbReference>
<evidence type="ECO:0000313" key="3">
    <source>
        <dbReference type="Proteomes" id="UP000326837"/>
    </source>
</evidence>
<dbReference type="Proteomes" id="UP000326837">
    <property type="component" value="Chromosome"/>
</dbReference>
<feature type="signal peptide" evidence="1">
    <location>
        <begin position="1"/>
        <end position="25"/>
    </location>
</feature>
<sequence>MKLLTWGSAALAVCLAMGSAAQLHAQSVGGVGIGGGVGGGVGMGGGGSLGASDFGSAMDDSGYGSYSSGGSCSTGDSGLFSLVDRNAQLVFGAEYIYAQATFSEALAYVEQNAIDGGETWHQIDFNYNSSYSFYGGVYLPDCGGSVIFDFTRLTSDGDYSASETTGVDIFGPFEIDGNINGHASVDLKSYDLSFAKTIPLGCLLGGAPCGDCCDDACCGDGSCGNGCGGGWCPAWDITWSGGIRYANVGWNNGLTATDPLSGAFIDSANTSLNFDGFGGRVGIMGRRYIGKRGLFSVYGRGDWSLLLGDVDINTTITNQAGSAFLKTSNQITVPVTEIELGASAHLGQHATLSAGYFWSAWHDLGMSPEYNFDQFQISHYDDSNILGWNGLFGRVEVAF</sequence>
<proteinExistence type="predicted"/>
<accession>A0A5K7XDB2</accession>
<organism evidence="2 3">
    <name type="scientific">Lacipirellula parvula</name>
    <dbReference type="NCBI Taxonomy" id="2650471"/>
    <lineage>
        <taxon>Bacteria</taxon>
        <taxon>Pseudomonadati</taxon>
        <taxon>Planctomycetota</taxon>
        <taxon>Planctomycetia</taxon>
        <taxon>Pirellulales</taxon>
        <taxon>Lacipirellulaceae</taxon>
        <taxon>Lacipirellula</taxon>
    </lineage>
</organism>
<feature type="chain" id="PRO_5025000489" evidence="1">
    <location>
        <begin position="26"/>
        <end position="399"/>
    </location>
</feature>
<keyword evidence="1" id="KW-0732">Signal</keyword>
<dbReference type="InterPro" id="IPR007825">
    <property type="entry name" value="Major_OMP_Legionella"/>
</dbReference>
<dbReference type="AlphaFoldDB" id="A0A5K7XDB2"/>
<keyword evidence="3" id="KW-1185">Reference proteome</keyword>
<dbReference type="Pfam" id="PF05150">
    <property type="entry name" value="Legionella_OMP"/>
    <property type="match status" value="1"/>
</dbReference>
<gene>
    <name evidence="2" type="ORF">PLANPX_4396</name>
</gene>
<reference evidence="3" key="1">
    <citation type="submission" date="2019-10" db="EMBL/GenBank/DDBJ databases">
        <title>Lacipirellula parvula gen. nov., sp. nov., representing a lineage of planctomycetes widespread in freshwater anoxic habitats, and description of the family Lacipirellulaceae.</title>
        <authorList>
            <person name="Dedysh S.N."/>
            <person name="Kulichevskaya I.S."/>
            <person name="Beletsky A.V."/>
            <person name="Rakitin A.L."/>
            <person name="Mardanov A.V."/>
            <person name="Ivanova A.A."/>
            <person name="Saltykova V.X."/>
            <person name="Rijpstra W.I.C."/>
            <person name="Sinninghe Damste J.S."/>
            <person name="Ravin N.V."/>
        </authorList>
    </citation>
    <scope>NUCLEOTIDE SEQUENCE [LARGE SCALE GENOMIC DNA]</scope>
    <source>
        <strain evidence="3">PX69</strain>
    </source>
</reference>
<dbReference type="EMBL" id="AP021861">
    <property type="protein sequence ID" value="BBO34784.1"/>
    <property type="molecule type" value="Genomic_DNA"/>
</dbReference>
<name>A0A5K7XDB2_9BACT</name>
<evidence type="ECO:0000256" key="1">
    <source>
        <dbReference type="SAM" id="SignalP"/>
    </source>
</evidence>
<dbReference type="KEGG" id="lpav:PLANPX_4396"/>